<dbReference type="Pfam" id="PF08014">
    <property type="entry name" value="MATCAP"/>
    <property type="match status" value="1"/>
</dbReference>
<dbReference type="GO" id="GO:0008237">
    <property type="term" value="F:metallopeptidase activity"/>
    <property type="evidence" value="ECO:0007669"/>
    <property type="project" value="UniProtKB-KW"/>
</dbReference>
<dbReference type="SMART" id="SM01154">
    <property type="entry name" value="DUF1704"/>
    <property type="match status" value="1"/>
</dbReference>
<proteinExistence type="predicted"/>
<dbReference type="GO" id="GO:0006508">
    <property type="term" value="P:proteolysis"/>
    <property type="evidence" value="ECO:0007669"/>
    <property type="project" value="UniProtKB-KW"/>
</dbReference>
<dbReference type="RefSeq" id="WP_170136099.1">
    <property type="nucleotide sequence ID" value="NZ_FOMX01000005.1"/>
</dbReference>
<keyword evidence="4" id="KW-0482">Metalloprotease</keyword>
<evidence type="ECO:0000313" key="6">
    <source>
        <dbReference type="Proteomes" id="UP000199400"/>
    </source>
</evidence>
<accession>A0A1I1VV76</accession>
<dbReference type="AlphaFoldDB" id="A0A1I1VV76"/>
<dbReference type="Proteomes" id="UP000199400">
    <property type="component" value="Unassembled WGS sequence"/>
</dbReference>
<reference evidence="6" key="1">
    <citation type="submission" date="2016-10" db="EMBL/GenBank/DDBJ databases">
        <authorList>
            <person name="Varghese N."/>
            <person name="Submissions S."/>
        </authorList>
    </citation>
    <scope>NUCLEOTIDE SEQUENCE [LARGE SCALE GENOMIC DNA]</scope>
    <source>
        <strain evidence="6">ATCC 25963</strain>
    </source>
</reference>
<evidence type="ECO:0000256" key="2">
    <source>
        <dbReference type="ARBA" id="ARBA00022670"/>
    </source>
</evidence>
<evidence type="ECO:0000313" key="5">
    <source>
        <dbReference type="EMBL" id="SFD86996.1"/>
    </source>
</evidence>
<dbReference type="EMBL" id="FOMX01000005">
    <property type="protein sequence ID" value="SFD86996.1"/>
    <property type="molecule type" value="Genomic_DNA"/>
</dbReference>
<dbReference type="STRING" id="54.SAMN02745121_02004"/>
<evidence type="ECO:0000256" key="3">
    <source>
        <dbReference type="ARBA" id="ARBA00022801"/>
    </source>
</evidence>
<keyword evidence="6" id="KW-1185">Reference proteome</keyword>
<dbReference type="InterPro" id="IPR012548">
    <property type="entry name" value="MATCAP"/>
</dbReference>
<keyword evidence="3" id="KW-0378">Hydrolase</keyword>
<sequence length="422" mass="46196">MDTALEQFADLDGRLVDAAKDIKVLSQLAWPPQVGAEFLARWHAGDPRLPAVEPPRVRFDSNIRALASIMRECDRDHPVGRYLYRTARSYKLAAAMIEQAGTPEFTARSIELYGGPRDPVGPGQVSNLSAAEQFLALTDDFRAEGYIPEQDFFVTPEQAADALRERITPVFGDLPIAVVIDPDMAAKAAAGPTRVRLRGATCFSPYDVTQLVEHEVFVHSLTALNGREQPHVRSLGLGAPRTTATQEGLATFAEMITNAIDLARLRRLALRVKAVDLALSGADFIDLFRFFHDAGQDPGESYHSAARVFRGGDVAGKVVFTKDIVYLRGLLGVHTFFLKAIQSGRPELMHHLFSGRMALGDAIELDPFFRTGALAPPRFEPAWVKSRATLAAFLIYSVLSTSLRLTGVELTDFAADATDMAT</sequence>
<dbReference type="PANTHER" id="PTHR31817:SF0">
    <property type="entry name" value="CHROMOSOME UNDETERMINED SCAFFOLD_67, WHOLE GENOME SHOTGUN SEQUENCE"/>
    <property type="match status" value="1"/>
</dbReference>
<dbReference type="PANTHER" id="PTHR31817">
    <property type="match status" value="1"/>
</dbReference>
<name>A0A1I1VV76_9BACT</name>
<comment type="cofactor">
    <cofactor evidence="1">
        <name>Zn(2+)</name>
        <dbReference type="ChEBI" id="CHEBI:29105"/>
    </cofactor>
</comment>
<evidence type="ECO:0000256" key="4">
    <source>
        <dbReference type="ARBA" id="ARBA00023049"/>
    </source>
</evidence>
<keyword evidence="2" id="KW-0645">Protease</keyword>
<gene>
    <name evidence="5" type="ORF">SAMN02745121_02004</name>
</gene>
<protein>
    <recommendedName>
        <fullName evidence="7">Flavohemoglobin expression-modulating QEGLA motif protein</fullName>
    </recommendedName>
</protein>
<dbReference type="GO" id="GO:0080164">
    <property type="term" value="P:regulation of nitric oxide metabolic process"/>
    <property type="evidence" value="ECO:0007669"/>
    <property type="project" value="TreeGrafter"/>
</dbReference>
<evidence type="ECO:0000256" key="1">
    <source>
        <dbReference type="ARBA" id="ARBA00001947"/>
    </source>
</evidence>
<organism evidence="5 6">
    <name type="scientific">Nannocystis exedens</name>
    <dbReference type="NCBI Taxonomy" id="54"/>
    <lineage>
        <taxon>Bacteria</taxon>
        <taxon>Pseudomonadati</taxon>
        <taxon>Myxococcota</taxon>
        <taxon>Polyangia</taxon>
        <taxon>Nannocystales</taxon>
        <taxon>Nannocystaceae</taxon>
        <taxon>Nannocystis</taxon>
    </lineage>
</organism>
<evidence type="ECO:0008006" key="7">
    <source>
        <dbReference type="Google" id="ProtNLM"/>
    </source>
</evidence>